<proteinExistence type="predicted"/>
<evidence type="ECO:0000313" key="1">
    <source>
        <dbReference type="EMBL" id="GGB28838.1"/>
    </source>
</evidence>
<dbReference type="Proteomes" id="UP000621454">
    <property type="component" value="Unassembled WGS sequence"/>
</dbReference>
<gene>
    <name evidence="1" type="ORF">GCM10011489_16340</name>
</gene>
<protein>
    <recommendedName>
        <fullName evidence="3">Glycolipid-binding</fullName>
    </recommendedName>
</protein>
<dbReference type="Pfam" id="PF06475">
    <property type="entry name" value="Glycolipid_bind"/>
    <property type="match status" value="1"/>
</dbReference>
<reference evidence="1" key="1">
    <citation type="journal article" date="2014" name="Int. J. Syst. Evol. Microbiol.">
        <title>Complete genome sequence of Corynebacterium casei LMG S-19264T (=DSM 44701T), isolated from a smear-ripened cheese.</title>
        <authorList>
            <consortium name="US DOE Joint Genome Institute (JGI-PGF)"/>
            <person name="Walter F."/>
            <person name="Albersmeier A."/>
            <person name="Kalinowski J."/>
            <person name="Ruckert C."/>
        </authorList>
    </citation>
    <scope>NUCLEOTIDE SEQUENCE</scope>
    <source>
        <strain evidence="1">CGMCC 1.12827</strain>
    </source>
</reference>
<evidence type="ECO:0008006" key="3">
    <source>
        <dbReference type="Google" id="ProtNLM"/>
    </source>
</evidence>
<accession>A0A916WSL2</accession>
<dbReference type="SUPFAM" id="SSF159275">
    <property type="entry name" value="PA1994-like"/>
    <property type="match status" value="1"/>
</dbReference>
<evidence type="ECO:0000313" key="2">
    <source>
        <dbReference type="Proteomes" id="UP000621454"/>
    </source>
</evidence>
<name>A0A916WSL2_9ACTN</name>
<organism evidence="1 2">
    <name type="scientific">Gordonia jinhuaensis</name>
    <dbReference type="NCBI Taxonomy" id="1517702"/>
    <lineage>
        <taxon>Bacteria</taxon>
        <taxon>Bacillati</taxon>
        <taxon>Actinomycetota</taxon>
        <taxon>Actinomycetes</taxon>
        <taxon>Mycobacteriales</taxon>
        <taxon>Gordoniaceae</taxon>
        <taxon>Gordonia</taxon>
    </lineage>
</organism>
<reference evidence="1" key="2">
    <citation type="submission" date="2020-09" db="EMBL/GenBank/DDBJ databases">
        <authorList>
            <person name="Sun Q."/>
            <person name="Zhou Y."/>
        </authorList>
    </citation>
    <scope>NUCLEOTIDE SEQUENCE</scope>
    <source>
        <strain evidence="1">CGMCC 1.12827</strain>
    </source>
</reference>
<dbReference type="AlphaFoldDB" id="A0A916WSL2"/>
<sequence>MMTNGLRLKASGQIIAAGTDDHEPFSASYDLLTNELGVTRRLSIMLTRVSGETQISITRDAERNWLIQTPNGVEHGDFGGAEDVDLALSPFFNALPIRRNALHRSPGELDVPVVYIHLPEWRVEPNVMQYTSSASGVAVISPIASSTLTVDTNGFVIDYPGLATRI</sequence>
<dbReference type="InterPro" id="IPR009467">
    <property type="entry name" value="Glycolipid-bd_prot_put"/>
</dbReference>
<dbReference type="EMBL" id="BMGC01000008">
    <property type="protein sequence ID" value="GGB28838.1"/>
    <property type="molecule type" value="Genomic_DNA"/>
</dbReference>
<keyword evidence="2" id="KW-1185">Reference proteome</keyword>
<comment type="caution">
    <text evidence="1">The sequence shown here is derived from an EMBL/GenBank/DDBJ whole genome shotgun (WGS) entry which is preliminary data.</text>
</comment>